<name>A0A915IL94_ROMCU</name>
<dbReference type="AlphaFoldDB" id="A0A915IL94"/>
<reference evidence="2" key="1">
    <citation type="submission" date="2022-11" db="UniProtKB">
        <authorList>
            <consortium name="WormBaseParasite"/>
        </authorList>
    </citation>
    <scope>IDENTIFICATION</scope>
</reference>
<keyword evidence="1" id="KW-1185">Reference proteome</keyword>
<evidence type="ECO:0000313" key="1">
    <source>
        <dbReference type="Proteomes" id="UP000887565"/>
    </source>
</evidence>
<proteinExistence type="predicted"/>
<organism evidence="1 2">
    <name type="scientific">Romanomermis culicivorax</name>
    <name type="common">Nematode worm</name>
    <dbReference type="NCBI Taxonomy" id="13658"/>
    <lineage>
        <taxon>Eukaryota</taxon>
        <taxon>Metazoa</taxon>
        <taxon>Ecdysozoa</taxon>
        <taxon>Nematoda</taxon>
        <taxon>Enoplea</taxon>
        <taxon>Dorylaimia</taxon>
        <taxon>Mermithida</taxon>
        <taxon>Mermithoidea</taxon>
        <taxon>Mermithidae</taxon>
        <taxon>Romanomermis</taxon>
    </lineage>
</organism>
<accession>A0A915IL94</accession>
<sequence>MTRMSRAATMPITTVKFINNCSFNKQDSHFNHFRQFWPWTRTIHEIALIISNKYNALAVKHETTIKCKTNNNGDADVSATKIVGKDNVGSKIVGEEGYDAMKMVEEGADATKITEELDDAAEDQKAVSAQTIAGVGPNEGVASQLCDDKTMDQSPACKVALEETGGTCQMWPPPNARANTAAAQQLFSSQLTNCVK</sequence>
<dbReference type="Proteomes" id="UP000887565">
    <property type="component" value="Unplaced"/>
</dbReference>
<protein>
    <submittedName>
        <fullName evidence="2">Uncharacterized protein</fullName>
    </submittedName>
</protein>
<evidence type="ECO:0000313" key="2">
    <source>
        <dbReference type="WBParaSite" id="nRc.2.0.1.t14590-RA"/>
    </source>
</evidence>
<dbReference type="WBParaSite" id="nRc.2.0.1.t14590-RA">
    <property type="protein sequence ID" value="nRc.2.0.1.t14590-RA"/>
    <property type="gene ID" value="nRc.2.0.1.g14590"/>
</dbReference>